<protein>
    <submittedName>
        <fullName evidence="2">Uncharacterized protein</fullName>
    </submittedName>
</protein>
<dbReference type="EMBL" id="MLJW01000202">
    <property type="protein sequence ID" value="OIQ93701.1"/>
    <property type="molecule type" value="Genomic_DNA"/>
</dbReference>
<accession>A0A1J5S027</accession>
<feature type="compositionally biased region" description="Basic and acidic residues" evidence="1">
    <location>
        <begin position="17"/>
        <end position="32"/>
    </location>
</feature>
<proteinExistence type="predicted"/>
<name>A0A1J5S027_9ZZZZ</name>
<evidence type="ECO:0000313" key="2">
    <source>
        <dbReference type="EMBL" id="OIQ93701.1"/>
    </source>
</evidence>
<feature type="region of interest" description="Disordered" evidence="1">
    <location>
        <begin position="1"/>
        <end position="37"/>
    </location>
</feature>
<gene>
    <name evidence="2" type="ORF">GALL_243840</name>
</gene>
<dbReference type="AlphaFoldDB" id="A0A1J5S027"/>
<comment type="caution">
    <text evidence="2">The sequence shown here is derived from an EMBL/GenBank/DDBJ whole genome shotgun (WGS) entry which is preliminary data.</text>
</comment>
<evidence type="ECO:0000256" key="1">
    <source>
        <dbReference type="SAM" id="MobiDB-lite"/>
    </source>
</evidence>
<reference evidence="2" key="1">
    <citation type="submission" date="2016-10" db="EMBL/GenBank/DDBJ databases">
        <title>Sequence of Gallionella enrichment culture.</title>
        <authorList>
            <person name="Poehlein A."/>
            <person name="Muehling M."/>
            <person name="Daniel R."/>
        </authorList>
    </citation>
    <scope>NUCLEOTIDE SEQUENCE</scope>
</reference>
<sequence>MMRGSSPRMTTKGGCRSADDDKGASPPKEHASRQRGKRYSGAARCCSVFVSGRCVNIWNTSGINTVRSVQKIKPDSRGAAPGHLIAARSSRGGRKNPLAGAFAPDPPIGRVDPPKRVWVVAHPRSGVFRSLLYQPPNELTGCIAPRRAAASAALAARSMLAGYRPTSHLNGWPVLQAVGLVAFGENKREAGAAGLAPIHLHAASVLLHGAGHDGQA</sequence>
<organism evidence="2">
    <name type="scientific">mine drainage metagenome</name>
    <dbReference type="NCBI Taxonomy" id="410659"/>
    <lineage>
        <taxon>unclassified sequences</taxon>
        <taxon>metagenomes</taxon>
        <taxon>ecological metagenomes</taxon>
    </lineage>
</organism>